<dbReference type="SUPFAM" id="SSF49742">
    <property type="entry name" value="PHM/PNGase F"/>
    <property type="match status" value="1"/>
</dbReference>
<dbReference type="InterPro" id="IPR008977">
    <property type="entry name" value="PHM/PNGase_F_dom_sf"/>
</dbReference>
<dbReference type="InterPro" id="IPR014784">
    <property type="entry name" value="Cu2_ascorb_mOase-like_C"/>
</dbReference>
<dbReference type="Gene3D" id="2.60.120.230">
    <property type="match status" value="1"/>
</dbReference>
<accession>A0A2L0F828</accession>
<gene>
    <name evidence="2" type="ORF">SOCE26_092440</name>
</gene>
<dbReference type="Proteomes" id="UP000238348">
    <property type="component" value="Chromosome"/>
</dbReference>
<dbReference type="AlphaFoldDB" id="A0A2L0F828"/>
<dbReference type="GO" id="GO:0016715">
    <property type="term" value="F:oxidoreductase activity, acting on paired donors, with incorporation or reduction of molecular oxygen, reduced ascorbate as one donor, and incorporation of one atom of oxygen"/>
    <property type="evidence" value="ECO:0007669"/>
    <property type="project" value="InterPro"/>
</dbReference>
<organism evidence="2 3">
    <name type="scientific">Sorangium cellulosum</name>
    <name type="common">Polyangium cellulosum</name>
    <dbReference type="NCBI Taxonomy" id="56"/>
    <lineage>
        <taxon>Bacteria</taxon>
        <taxon>Pseudomonadati</taxon>
        <taxon>Myxococcota</taxon>
        <taxon>Polyangia</taxon>
        <taxon>Polyangiales</taxon>
        <taxon>Polyangiaceae</taxon>
        <taxon>Sorangium</taxon>
    </lineage>
</organism>
<evidence type="ECO:0000256" key="1">
    <source>
        <dbReference type="ARBA" id="ARBA00023157"/>
    </source>
</evidence>
<dbReference type="EMBL" id="CP012673">
    <property type="protein sequence ID" value="AUX47720.1"/>
    <property type="molecule type" value="Genomic_DNA"/>
</dbReference>
<name>A0A2L0F828_SORCE</name>
<protein>
    <submittedName>
        <fullName evidence="2">Uncharacterized protein</fullName>
    </submittedName>
</protein>
<proteinExistence type="predicted"/>
<dbReference type="RefSeq" id="WP_234023041.1">
    <property type="nucleotide sequence ID" value="NZ_CP012673.1"/>
</dbReference>
<evidence type="ECO:0000313" key="3">
    <source>
        <dbReference type="Proteomes" id="UP000238348"/>
    </source>
</evidence>
<evidence type="ECO:0000313" key="2">
    <source>
        <dbReference type="EMBL" id="AUX47720.1"/>
    </source>
</evidence>
<sequence length="57" mass="6492">MFDEPLRWGTGDRFVAECTWDNTAASGGQFQRPPRDVPWGEGTNQEMCFMVAHLSEE</sequence>
<keyword evidence="1" id="KW-1015">Disulfide bond</keyword>
<reference evidence="2 3" key="1">
    <citation type="submission" date="2015-09" db="EMBL/GenBank/DDBJ databases">
        <title>Sorangium comparison.</title>
        <authorList>
            <person name="Zaburannyi N."/>
            <person name="Bunk B."/>
            <person name="Overmann J."/>
            <person name="Mueller R."/>
        </authorList>
    </citation>
    <scope>NUCLEOTIDE SEQUENCE [LARGE SCALE GENOMIC DNA]</scope>
    <source>
        <strain evidence="2 3">So ce26</strain>
    </source>
</reference>